<gene>
    <name evidence="3" type="ORF">MWN34_03315</name>
</gene>
<organism evidence="3 4">
    <name type="scientific">Ancylobacter crimeensis</name>
    <dbReference type="NCBI Taxonomy" id="2579147"/>
    <lineage>
        <taxon>Bacteria</taxon>
        <taxon>Pseudomonadati</taxon>
        <taxon>Pseudomonadota</taxon>
        <taxon>Alphaproteobacteria</taxon>
        <taxon>Hyphomicrobiales</taxon>
        <taxon>Xanthobacteraceae</taxon>
        <taxon>Ancylobacter</taxon>
    </lineage>
</organism>
<dbReference type="Proteomes" id="UP001203284">
    <property type="component" value="Unassembled WGS sequence"/>
</dbReference>
<dbReference type="Gene3D" id="1.25.40.10">
    <property type="entry name" value="Tetratricopeptide repeat domain"/>
    <property type="match status" value="2"/>
</dbReference>
<dbReference type="Pfam" id="PF14559">
    <property type="entry name" value="TPR_19"/>
    <property type="match status" value="1"/>
</dbReference>
<dbReference type="PROSITE" id="PS50005">
    <property type="entry name" value="TPR"/>
    <property type="match status" value="4"/>
</dbReference>
<comment type="caution">
    <text evidence="3">The sequence shown here is derived from an EMBL/GenBank/DDBJ whole genome shotgun (WGS) entry which is preliminary data.</text>
</comment>
<proteinExistence type="predicted"/>
<dbReference type="SUPFAM" id="SSF48452">
    <property type="entry name" value="TPR-like"/>
    <property type="match status" value="1"/>
</dbReference>
<dbReference type="SMART" id="SM00028">
    <property type="entry name" value="TPR"/>
    <property type="match status" value="6"/>
</dbReference>
<dbReference type="InterPro" id="IPR029063">
    <property type="entry name" value="SAM-dependent_MTases_sf"/>
</dbReference>
<evidence type="ECO:0000313" key="3">
    <source>
        <dbReference type="EMBL" id="MCK0195934.1"/>
    </source>
</evidence>
<dbReference type="PROSITE" id="PS50293">
    <property type="entry name" value="TPR_REGION"/>
    <property type="match status" value="1"/>
</dbReference>
<dbReference type="Gene3D" id="3.40.50.150">
    <property type="entry name" value="Vaccinia Virus protein VP39"/>
    <property type="match status" value="1"/>
</dbReference>
<name>A0ABT0D7N3_9HYPH</name>
<dbReference type="PANTHER" id="PTHR44809">
    <property type="match status" value="1"/>
</dbReference>
<evidence type="ECO:0000259" key="2">
    <source>
        <dbReference type="Pfam" id="PF08241"/>
    </source>
</evidence>
<dbReference type="Pfam" id="PF13432">
    <property type="entry name" value="TPR_16"/>
    <property type="match status" value="1"/>
</dbReference>
<dbReference type="InterPro" id="IPR052943">
    <property type="entry name" value="TMTC_O-mannosyl-trnsfr"/>
</dbReference>
<dbReference type="InterPro" id="IPR019734">
    <property type="entry name" value="TPR_rpt"/>
</dbReference>
<dbReference type="Pfam" id="PF13374">
    <property type="entry name" value="TPR_10"/>
    <property type="match status" value="1"/>
</dbReference>
<feature type="domain" description="Methyltransferase type 11" evidence="2">
    <location>
        <begin position="299"/>
        <end position="391"/>
    </location>
</feature>
<accession>A0ABT0D7N3</accession>
<dbReference type="EMBL" id="JALKCH010000002">
    <property type="protein sequence ID" value="MCK0195934.1"/>
    <property type="molecule type" value="Genomic_DNA"/>
</dbReference>
<dbReference type="RefSeq" id="WP_247026444.1">
    <property type="nucleotide sequence ID" value="NZ_JALKCH010000002.1"/>
</dbReference>
<dbReference type="CDD" id="cd02440">
    <property type="entry name" value="AdoMet_MTases"/>
    <property type="match status" value="1"/>
</dbReference>
<feature type="repeat" description="TPR" evidence="1">
    <location>
        <begin position="131"/>
        <end position="164"/>
    </location>
</feature>
<dbReference type="InterPro" id="IPR011990">
    <property type="entry name" value="TPR-like_helical_dom_sf"/>
</dbReference>
<feature type="repeat" description="TPR" evidence="1">
    <location>
        <begin position="63"/>
        <end position="96"/>
    </location>
</feature>
<protein>
    <submittedName>
        <fullName evidence="3">Tetratricopeptide repeat protein</fullName>
    </submittedName>
</protein>
<keyword evidence="4" id="KW-1185">Reference proteome</keyword>
<evidence type="ECO:0000313" key="4">
    <source>
        <dbReference type="Proteomes" id="UP001203284"/>
    </source>
</evidence>
<keyword evidence="1" id="KW-0802">TPR repeat</keyword>
<dbReference type="InterPro" id="IPR013216">
    <property type="entry name" value="Methyltransf_11"/>
</dbReference>
<reference evidence="3 4" key="1">
    <citation type="submission" date="2022-04" db="EMBL/GenBank/DDBJ databases">
        <authorList>
            <person name="Grouzdev D.S."/>
            <person name="Pantiukh K.S."/>
            <person name="Krutkina M.S."/>
        </authorList>
    </citation>
    <scope>NUCLEOTIDE SEQUENCE [LARGE SCALE GENOMIC DNA]</scope>
    <source>
        <strain evidence="3 4">6x-1</strain>
    </source>
</reference>
<dbReference type="PANTHER" id="PTHR44809:SF1">
    <property type="entry name" value="PROTEIN O-MANNOSYL-TRANSFERASE TMTC1"/>
    <property type="match status" value="1"/>
</dbReference>
<dbReference type="Pfam" id="PF08241">
    <property type="entry name" value="Methyltransf_11"/>
    <property type="match status" value="1"/>
</dbReference>
<sequence length="462" mass="50066">MAVQLLRGGRLEEADHVLRQVLADFPDHSDALHFFGLLRLEKDDPVEALDFVRRSVEIAPDNAGAWNNLGNLLLRQRALAEAGEAYSRCLSIVPDFPEAISNIGFLLRMNGEVDEAEQLYRRALEARPDFPEALNNLGAILLARGDDIGAEVLFRRALAIEPLFADAFTNLGRALSGQGRMREASDCFWRSIASRHGKRSAYRLLIYALVQTGERDKAVAVARQWLEETPDDPGARHHHAAVTGGEIARASDAYVETIFDLYADSFDASLSRLGYAAPQLCAKALGSFGLEAAGRLDVLDAGCGTGLCAPMLRPYAARLDGIDLSKGMLAKAAARDLYDRLDRAEMATEMAARPATYDVIVSADTLCYFGDLSQVLAAAATALRPGGHMVFTVESLDLLEDVGAVPAGFRVHPGSGRFAHYRAYVTGVAERAGFDIPIFAAADLRMEGGLPVRGYVVGLQCR</sequence>
<dbReference type="Pfam" id="PF13428">
    <property type="entry name" value="TPR_14"/>
    <property type="match status" value="1"/>
</dbReference>
<feature type="repeat" description="TPR" evidence="1">
    <location>
        <begin position="97"/>
        <end position="130"/>
    </location>
</feature>
<feature type="repeat" description="TPR" evidence="1">
    <location>
        <begin position="29"/>
        <end position="62"/>
    </location>
</feature>
<dbReference type="SUPFAM" id="SSF53335">
    <property type="entry name" value="S-adenosyl-L-methionine-dependent methyltransferases"/>
    <property type="match status" value="1"/>
</dbReference>
<evidence type="ECO:0000256" key="1">
    <source>
        <dbReference type="PROSITE-ProRule" id="PRU00339"/>
    </source>
</evidence>